<keyword evidence="11" id="KW-1185">Reference proteome</keyword>
<dbReference type="Pfam" id="PF22638">
    <property type="entry name" value="FlgK_D1"/>
    <property type="match status" value="1"/>
</dbReference>
<evidence type="ECO:0000256" key="2">
    <source>
        <dbReference type="ARBA" id="ARBA00004613"/>
    </source>
</evidence>
<sequence>MSLTAALFSGSSGLRANQKWSETTARNISNANTEGYVRKDIQFSTRSPYGGGVHVSEISREVNESINRMYRLESAKMEREKTIYEGIDEYTAFLGQPNDEQSPASRLGDFEEDLVTLANNPGDTSVLGATLNSAKDMAYSIRSASETLGQVRNGIDQEIKYEVSDLNETLHKMTEMNQRILRQEPETLDWTETLDEMDRLIDSTAETLDIRAQRGPDGRVSIYTAGGAPLVEKDEVSRVTFNQGNGVLMAGNQEITPGAPGIRGFENGRLGGLMTLKQDVMPKFQRQLDEMAAGIIQSFEDNDPSRAAGDAGLFTDDGSAAAYNSANIDGLASRISVNAAVDPDQGGSLYRLRDGVGATSPGPSGDSSTIEGFIDGLNDPRSFSSATELPTDISIKSYANNLVAAQQTERTGAEKSYSVARTAAESIETSRLSKQGVNVDDELQKLILIEQSYAANSKIMTSVSDMMDRLINIV</sequence>
<keyword evidence="10" id="KW-0969">Cilium</keyword>
<dbReference type="EMBL" id="APVH01000042">
    <property type="protein sequence ID" value="EPX78029.1"/>
    <property type="molecule type" value="Genomic_DNA"/>
</dbReference>
<dbReference type="Proteomes" id="UP000015347">
    <property type="component" value="Unassembled WGS sequence"/>
</dbReference>
<keyword evidence="5" id="KW-0964">Secreted</keyword>
<evidence type="ECO:0000313" key="11">
    <source>
        <dbReference type="Proteomes" id="UP000015347"/>
    </source>
</evidence>
<dbReference type="Pfam" id="PF00460">
    <property type="entry name" value="Flg_bb_rod"/>
    <property type="match status" value="1"/>
</dbReference>
<dbReference type="HOGENOM" id="CLU_012762_3_2_5"/>
<evidence type="ECO:0000259" key="9">
    <source>
        <dbReference type="Pfam" id="PF22638"/>
    </source>
</evidence>
<evidence type="ECO:0000256" key="5">
    <source>
        <dbReference type="ARBA" id="ARBA00022525"/>
    </source>
</evidence>
<dbReference type="InterPro" id="IPR002371">
    <property type="entry name" value="FlgK"/>
</dbReference>
<dbReference type="STRING" id="1123237.Salmuc_03351"/>
<dbReference type="eggNOG" id="COG1256">
    <property type="taxonomic scope" value="Bacteria"/>
</dbReference>
<feature type="domain" description="Flagellar hook-associated protein FlgK helical" evidence="9">
    <location>
        <begin position="102"/>
        <end position="300"/>
    </location>
</feature>
<dbReference type="AlphaFoldDB" id="S9RVM3"/>
<evidence type="ECO:0000259" key="8">
    <source>
        <dbReference type="Pfam" id="PF06429"/>
    </source>
</evidence>
<accession>S9RVM3</accession>
<proteinExistence type="inferred from homology"/>
<dbReference type="Pfam" id="PF06429">
    <property type="entry name" value="Flg_bbr_C"/>
    <property type="match status" value="1"/>
</dbReference>
<keyword evidence="6" id="KW-0975">Bacterial flagellum</keyword>
<dbReference type="GO" id="GO:0044780">
    <property type="term" value="P:bacterial-type flagellum assembly"/>
    <property type="evidence" value="ECO:0007669"/>
    <property type="project" value="InterPro"/>
</dbReference>
<feature type="domain" description="Flagellar basal-body/hook protein C-terminal" evidence="8">
    <location>
        <begin position="431"/>
        <end position="473"/>
    </location>
</feature>
<dbReference type="GO" id="GO:0005576">
    <property type="term" value="C:extracellular region"/>
    <property type="evidence" value="ECO:0007669"/>
    <property type="project" value="UniProtKB-SubCell"/>
</dbReference>
<dbReference type="GO" id="GO:0005198">
    <property type="term" value="F:structural molecule activity"/>
    <property type="evidence" value="ECO:0007669"/>
    <property type="project" value="InterPro"/>
</dbReference>
<evidence type="ECO:0000256" key="1">
    <source>
        <dbReference type="ARBA" id="ARBA00004117"/>
    </source>
</evidence>
<evidence type="ECO:0000256" key="3">
    <source>
        <dbReference type="ARBA" id="ARBA00009677"/>
    </source>
</evidence>
<organism evidence="10 11">
    <name type="scientific">Salipiger mucosus DSM 16094</name>
    <dbReference type="NCBI Taxonomy" id="1123237"/>
    <lineage>
        <taxon>Bacteria</taxon>
        <taxon>Pseudomonadati</taxon>
        <taxon>Pseudomonadota</taxon>
        <taxon>Alphaproteobacteria</taxon>
        <taxon>Rhodobacterales</taxon>
        <taxon>Roseobacteraceae</taxon>
        <taxon>Salipiger</taxon>
    </lineage>
</organism>
<evidence type="ECO:0000313" key="10">
    <source>
        <dbReference type="EMBL" id="EPX78029.1"/>
    </source>
</evidence>
<dbReference type="GO" id="GO:0009425">
    <property type="term" value="C:bacterial-type flagellum basal body"/>
    <property type="evidence" value="ECO:0007669"/>
    <property type="project" value="UniProtKB-SubCell"/>
</dbReference>
<dbReference type="RefSeq" id="WP_021120735.1">
    <property type="nucleotide sequence ID" value="NZ_KE557281.1"/>
</dbReference>
<evidence type="ECO:0000256" key="6">
    <source>
        <dbReference type="ARBA" id="ARBA00023143"/>
    </source>
</evidence>
<dbReference type="InterPro" id="IPR001444">
    <property type="entry name" value="Flag_bb_rod_N"/>
</dbReference>
<dbReference type="InterPro" id="IPR053927">
    <property type="entry name" value="FlgK_helical"/>
</dbReference>
<protein>
    <recommendedName>
        <fullName evidence="4">Flagellar hook-associated protein 1</fullName>
    </recommendedName>
</protein>
<comment type="similarity">
    <text evidence="3">Belongs to the flagella basal body rod proteins family.</text>
</comment>
<dbReference type="NCBIfam" id="TIGR02492">
    <property type="entry name" value="flgK_ends"/>
    <property type="match status" value="1"/>
</dbReference>
<keyword evidence="10" id="KW-0282">Flagellum</keyword>
<name>S9RVM3_9RHOB</name>
<reference evidence="11" key="1">
    <citation type="journal article" date="2014" name="Stand. Genomic Sci.">
        <title>Genome sequence of the exopolysaccharide-producing Salipiger mucosus type strain (DSM 16094(T)), a moderately halophilic member of the Roseobacter clade.</title>
        <authorList>
            <person name="Riedel T."/>
            <person name="Spring S."/>
            <person name="Fiebig A."/>
            <person name="Petersen J."/>
            <person name="Kyrpides N.C."/>
            <person name="Goker M."/>
            <person name="Klenk H.P."/>
        </authorList>
    </citation>
    <scope>NUCLEOTIDE SEQUENCE [LARGE SCALE GENOMIC DNA]</scope>
    <source>
        <strain evidence="11">DSM 16094</strain>
    </source>
</reference>
<dbReference type="OrthoDB" id="7181295at2"/>
<keyword evidence="10" id="KW-0966">Cell projection</keyword>
<dbReference type="PANTHER" id="PTHR30033:SF1">
    <property type="entry name" value="FLAGELLAR HOOK-ASSOCIATED PROTEIN 1"/>
    <property type="match status" value="1"/>
</dbReference>
<feature type="domain" description="Flagellar basal body rod protein N-terminal" evidence="7">
    <location>
        <begin position="10"/>
        <end position="36"/>
    </location>
</feature>
<dbReference type="PANTHER" id="PTHR30033">
    <property type="entry name" value="FLAGELLAR HOOK-ASSOCIATED PROTEIN 1"/>
    <property type="match status" value="1"/>
</dbReference>
<gene>
    <name evidence="10" type="ORF">Salmuc_03351</name>
</gene>
<evidence type="ECO:0000256" key="4">
    <source>
        <dbReference type="ARBA" id="ARBA00016244"/>
    </source>
</evidence>
<evidence type="ECO:0000259" key="7">
    <source>
        <dbReference type="Pfam" id="PF00460"/>
    </source>
</evidence>
<comment type="subcellular location">
    <subcellularLocation>
        <location evidence="1">Bacterial flagellum basal body</location>
    </subcellularLocation>
    <subcellularLocation>
        <location evidence="2">Secreted</location>
    </subcellularLocation>
</comment>
<comment type="caution">
    <text evidence="10">The sequence shown here is derived from an EMBL/GenBank/DDBJ whole genome shotgun (WGS) entry which is preliminary data.</text>
</comment>
<dbReference type="InterPro" id="IPR010930">
    <property type="entry name" value="Flg_bb/hook_C_dom"/>
</dbReference>
<dbReference type="GO" id="GO:0009424">
    <property type="term" value="C:bacterial-type flagellum hook"/>
    <property type="evidence" value="ECO:0007669"/>
    <property type="project" value="InterPro"/>
</dbReference>